<feature type="compositionally biased region" description="Basic residues" evidence="1">
    <location>
        <begin position="26"/>
        <end position="36"/>
    </location>
</feature>
<proteinExistence type="predicted"/>
<reference evidence="2 3" key="1">
    <citation type="submission" date="2024-03" db="EMBL/GenBank/DDBJ databases">
        <title>Aureococcus anophagefferens CCMP1851 and Kratosvirus quantuckense: Draft genome of a second virus-susceptible host strain in the model system.</title>
        <authorList>
            <person name="Chase E."/>
            <person name="Truchon A.R."/>
            <person name="Schepens W."/>
            <person name="Wilhelm S.W."/>
        </authorList>
    </citation>
    <scope>NUCLEOTIDE SEQUENCE [LARGE SCALE GENOMIC DNA]</scope>
    <source>
        <strain evidence="2 3">CCMP1851</strain>
    </source>
</reference>
<feature type="compositionally biased region" description="Gly residues" evidence="1">
    <location>
        <begin position="1"/>
        <end position="14"/>
    </location>
</feature>
<evidence type="ECO:0000256" key="1">
    <source>
        <dbReference type="SAM" id="MobiDB-lite"/>
    </source>
</evidence>
<organism evidence="2 3">
    <name type="scientific">Aureococcus anophagefferens</name>
    <name type="common">Harmful bloom alga</name>
    <dbReference type="NCBI Taxonomy" id="44056"/>
    <lineage>
        <taxon>Eukaryota</taxon>
        <taxon>Sar</taxon>
        <taxon>Stramenopiles</taxon>
        <taxon>Ochrophyta</taxon>
        <taxon>Pelagophyceae</taxon>
        <taxon>Pelagomonadales</taxon>
        <taxon>Pelagomonadaceae</taxon>
        <taxon>Aureococcus</taxon>
    </lineage>
</organism>
<evidence type="ECO:0000313" key="2">
    <source>
        <dbReference type="EMBL" id="KAK7238352.1"/>
    </source>
</evidence>
<sequence>MSRGGALRGTGGRGRPPPGLAVRGAPPRRRRPRRARPSGVGLAGSSGVADDADPPAREGLARAAELEEPARGAARARARASRARQRWRRGRRAGRRRELGPRRRRRPGQLARPGAAAFAARRRSALDDGLDATGRSRFDSTTIDGAPLVPMAQIGAPMIIVGWRAAADETGARDGGRTLPVPAPERLGSPSKPKKTARHHGEGAS</sequence>
<feature type="region of interest" description="Disordered" evidence="1">
    <location>
        <begin position="170"/>
        <end position="205"/>
    </location>
</feature>
<dbReference type="EMBL" id="JBBJCI010000230">
    <property type="protein sequence ID" value="KAK7238352.1"/>
    <property type="molecule type" value="Genomic_DNA"/>
</dbReference>
<feature type="compositionally biased region" description="Low complexity" evidence="1">
    <location>
        <begin position="37"/>
        <end position="49"/>
    </location>
</feature>
<feature type="compositionally biased region" description="Basic and acidic residues" evidence="1">
    <location>
        <begin position="54"/>
        <end position="70"/>
    </location>
</feature>
<name>A0ABR1FTI6_AURAN</name>
<protein>
    <submittedName>
        <fullName evidence="2">Uncharacterized protein</fullName>
    </submittedName>
</protein>
<feature type="compositionally biased region" description="Low complexity" evidence="1">
    <location>
        <begin position="108"/>
        <end position="119"/>
    </location>
</feature>
<comment type="caution">
    <text evidence="2">The sequence shown here is derived from an EMBL/GenBank/DDBJ whole genome shotgun (WGS) entry which is preliminary data.</text>
</comment>
<feature type="compositionally biased region" description="Basic residues" evidence="1">
    <location>
        <begin position="74"/>
        <end position="95"/>
    </location>
</feature>
<gene>
    <name evidence="2" type="ORF">SO694_00023157</name>
</gene>
<evidence type="ECO:0000313" key="3">
    <source>
        <dbReference type="Proteomes" id="UP001363151"/>
    </source>
</evidence>
<accession>A0ABR1FTI6</accession>
<dbReference type="Proteomes" id="UP001363151">
    <property type="component" value="Unassembled WGS sequence"/>
</dbReference>
<feature type="region of interest" description="Disordered" evidence="1">
    <location>
        <begin position="1"/>
        <end position="133"/>
    </location>
</feature>
<keyword evidence="3" id="KW-1185">Reference proteome</keyword>